<feature type="non-terminal residue" evidence="2">
    <location>
        <position position="1"/>
    </location>
</feature>
<accession>A0ABN8R5G0</accession>
<evidence type="ECO:0000256" key="1">
    <source>
        <dbReference type="SAM" id="MobiDB-lite"/>
    </source>
</evidence>
<keyword evidence="3" id="KW-1185">Reference proteome</keyword>
<sequence length="112" mass="12146">HLSQILPTEETSSSTSTPSLPSLPQPVKPKSSLPFSSSVSIDPDNILPQDLRVKFRQLLQTYDRLFDPEITSYNGAAGPILASVNIGPVQPPPPTKRPRSPVHAEPTRRAPS</sequence>
<name>A0ABN8R5G0_9CNID</name>
<feature type="compositionally biased region" description="Low complexity" evidence="1">
    <location>
        <begin position="1"/>
        <end position="20"/>
    </location>
</feature>
<protein>
    <submittedName>
        <fullName evidence="2">Uncharacterized protein</fullName>
    </submittedName>
</protein>
<feature type="region of interest" description="Disordered" evidence="1">
    <location>
        <begin position="1"/>
        <end position="45"/>
    </location>
</feature>
<organism evidence="2 3">
    <name type="scientific">Porites evermanni</name>
    <dbReference type="NCBI Taxonomy" id="104178"/>
    <lineage>
        <taxon>Eukaryota</taxon>
        <taxon>Metazoa</taxon>
        <taxon>Cnidaria</taxon>
        <taxon>Anthozoa</taxon>
        <taxon>Hexacorallia</taxon>
        <taxon>Scleractinia</taxon>
        <taxon>Fungiina</taxon>
        <taxon>Poritidae</taxon>
        <taxon>Porites</taxon>
    </lineage>
</organism>
<proteinExistence type="predicted"/>
<dbReference type="EMBL" id="CALNXI010001582">
    <property type="protein sequence ID" value="CAH3172610.1"/>
    <property type="molecule type" value="Genomic_DNA"/>
</dbReference>
<feature type="compositionally biased region" description="Low complexity" evidence="1">
    <location>
        <begin position="28"/>
        <end position="40"/>
    </location>
</feature>
<gene>
    <name evidence="2" type="ORF">PEVE_00008549</name>
</gene>
<evidence type="ECO:0000313" key="2">
    <source>
        <dbReference type="EMBL" id="CAH3172610.1"/>
    </source>
</evidence>
<comment type="caution">
    <text evidence="2">The sequence shown here is derived from an EMBL/GenBank/DDBJ whole genome shotgun (WGS) entry which is preliminary data.</text>
</comment>
<dbReference type="Proteomes" id="UP001159427">
    <property type="component" value="Unassembled WGS sequence"/>
</dbReference>
<reference evidence="2 3" key="1">
    <citation type="submission" date="2022-05" db="EMBL/GenBank/DDBJ databases">
        <authorList>
            <consortium name="Genoscope - CEA"/>
            <person name="William W."/>
        </authorList>
    </citation>
    <scope>NUCLEOTIDE SEQUENCE [LARGE SCALE GENOMIC DNA]</scope>
</reference>
<feature type="region of interest" description="Disordered" evidence="1">
    <location>
        <begin position="85"/>
        <end position="112"/>
    </location>
</feature>
<evidence type="ECO:0000313" key="3">
    <source>
        <dbReference type="Proteomes" id="UP001159427"/>
    </source>
</evidence>